<gene>
    <name evidence="2" type="ORF">ACFPOH_09150</name>
</gene>
<proteinExistence type="predicted"/>
<name>A0ABW0RDJ4_9BACL</name>
<evidence type="ECO:0008006" key="4">
    <source>
        <dbReference type="Google" id="ProtNLM"/>
    </source>
</evidence>
<dbReference type="EMBL" id="JBHSNQ010000077">
    <property type="protein sequence ID" value="MFC5541928.1"/>
    <property type="molecule type" value="Genomic_DNA"/>
</dbReference>
<keyword evidence="3" id="KW-1185">Reference proteome</keyword>
<evidence type="ECO:0000313" key="3">
    <source>
        <dbReference type="Proteomes" id="UP001595978"/>
    </source>
</evidence>
<reference evidence="3" key="1">
    <citation type="journal article" date="2019" name="Int. J. Syst. Evol. Microbiol.">
        <title>The Global Catalogue of Microorganisms (GCM) 10K type strain sequencing project: providing services to taxonomists for standard genome sequencing and annotation.</title>
        <authorList>
            <consortium name="The Broad Institute Genomics Platform"/>
            <consortium name="The Broad Institute Genome Sequencing Center for Infectious Disease"/>
            <person name="Wu L."/>
            <person name="Ma J."/>
        </authorList>
    </citation>
    <scope>NUCLEOTIDE SEQUENCE [LARGE SCALE GENOMIC DNA]</scope>
    <source>
        <strain evidence="3">CCUG 56331</strain>
    </source>
</reference>
<evidence type="ECO:0000256" key="1">
    <source>
        <dbReference type="SAM" id="Phobius"/>
    </source>
</evidence>
<organism evidence="2 3">
    <name type="scientific">Ureibacillus suwonensis</name>
    <dbReference type="NCBI Taxonomy" id="313007"/>
    <lineage>
        <taxon>Bacteria</taxon>
        <taxon>Bacillati</taxon>
        <taxon>Bacillota</taxon>
        <taxon>Bacilli</taxon>
        <taxon>Bacillales</taxon>
        <taxon>Caryophanaceae</taxon>
        <taxon>Ureibacillus</taxon>
    </lineage>
</organism>
<keyword evidence="1" id="KW-0812">Transmembrane</keyword>
<sequence>MSGKKAAIILMGIILLVSLLVVIALTIFYAVYEPSINQSTQSLEFISSNKKI</sequence>
<dbReference type="Proteomes" id="UP001595978">
    <property type="component" value="Unassembled WGS sequence"/>
</dbReference>
<feature type="transmembrane region" description="Helical" evidence="1">
    <location>
        <begin position="7"/>
        <end position="32"/>
    </location>
</feature>
<protein>
    <recommendedName>
        <fullName evidence="4">Type IV pilin</fullName>
    </recommendedName>
</protein>
<keyword evidence="1" id="KW-1133">Transmembrane helix</keyword>
<dbReference type="RefSeq" id="WP_342471011.1">
    <property type="nucleotide sequence ID" value="NZ_JBHSNQ010000077.1"/>
</dbReference>
<accession>A0ABW0RDJ4</accession>
<keyword evidence="1" id="KW-0472">Membrane</keyword>
<evidence type="ECO:0000313" key="2">
    <source>
        <dbReference type="EMBL" id="MFC5541928.1"/>
    </source>
</evidence>
<comment type="caution">
    <text evidence="2">The sequence shown here is derived from an EMBL/GenBank/DDBJ whole genome shotgun (WGS) entry which is preliminary data.</text>
</comment>